<proteinExistence type="predicted"/>
<evidence type="ECO:0000313" key="3">
    <source>
        <dbReference type="EMBL" id="OHT13436.1"/>
    </source>
</evidence>
<dbReference type="AlphaFoldDB" id="A0A1J4KUJ7"/>
<comment type="caution">
    <text evidence="3">The sequence shown here is derived from an EMBL/GenBank/DDBJ whole genome shotgun (WGS) entry which is preliminary data.</text>
</comment>
<dbReference type="EMBL" id="MLAK01000526">
    <property type="protein sequence ID" value="OHT13436.1"/>
    <property type="molecule type" value="Genomic_DNA"/>
</dbReference>
<reference evidence="3" key="1">
    <citation type="submission" date="2016-10" db="EMBL/GenBank/DDBJ databases">
        <authorList>
            <person name="Benchimol M."/>
            <person name="Almeida L.G."/>
            <person name="Vasconcelos A.T."/>
            <person name="Perreira-Neves A."/>
            <person name="Rosa I.A."/>
            <person name="Tasca T."/>
            <person name="Bogo M.R."/>
            <person name="de Souza W."/>
        </authorList>
    </citation>
    <scope>NUCLEOTIDE SEQUENCE [LARGE SCALE GENOMIC DNA]</scope>
    <source>
        <strain evidence="3">K</strain>
    </source>
</reference>
<dbReference type="Proteomes" id="UP000179807">
    <property type="component" value="Unassembled WGS sequence"/>
</dbReference>
<name>A0A1J4KUJ7_9EUKA</name>
<evidence type="ECO:0000256" key="1">
    <source>
        <dbReference type="SAM" id="Coils"/>
    </source>
</evidence>
<feature type="compositionally biased region" description="Basic and acidic residues" evidence="2">
    <location>
        <begin position="107"/>
        <end position="150"/>
    </location>
</feature>
<dbReference type="GeneID" id="94833668"/>
<sequence length="269" mass="31741">MIVLQKMRLKLFHDHRDLAKLSKALGKVEKIPYKFNFNNDDDNLYENDVEIKFGDNPEKEEQLNTNEANTEENIEESNEENNEANTEVNNEANNEANNELNNEESNELNKEITNESNEKTGNENENEKIEKEDNEGEKVDYESERKRNETEVQNENIDESEMPNDGETENLNENENEIENSPKEFDQTYESINIFDEEEEERMKKEIHNLKEAINHEKQRIKQYESNYYNFFEAASKIQKTWRGFHFRLNNCKPKGNLVNAETSPDDGN</sequence>
<evidence type="ECO:0000313" key="4">
    <source>
        <dbReference type="Proteomes" id="UP000179807"/>
    </source>
</evidence>
<feature type="coiled-coil region" evidence="1">
    <location>
        <begin position="200"/>
        <end position="227"/>
    </location>
</feature>
<dbReference type="VEuPathDB" id="TrichDB:TRFO_16424"/>
<dbReference type="RefSeq" id="XP_068366572.1">
    <property type="nucleotide sequence ID" value="XM_068498964.1"/>
</dbReference>
<keyword evidence="1" id="KW-0175">Coiled coil</keyword>
<accession>A0A1J4KUJ7</accession>
<gene>
    <name evidence="3" type="ORF">TRFO_16424</name>
</gene>
<evidence type="ECO:0000256" key="2">
    <source>
        <dbReference type="SAM" id="MobiDB-lite"/>
    </source>
</evidence>
<feature type="region of interest" description="Disordered" evidence="2">
    <location>
        <begin position="54"/>
        <end position="189"/>
    </location>
</feature>
<organism evidence="3 4">
    <name type="scientific">Tritrichomonas foetus</name>
    <dbReference type="NCBI Taxonomy" id="1144522"/>
    <lineage>
        <taxon>Eukaryota</taxon>
        <taxon>Metamonada</taxon>
        <taxon>Parabasalia</taxon>
        <taxon>Tritrichomonadida</taxon>
        <taxon>Tritrichomonadidae</taxon>
        <taxon>Tritrichomonas</taxon>
    </lineage>
</organism>
<feature type="compositionally biased region" description="Acidic residues" evidence="2">
    <location>
        <begin position="69"/>
        <end position="82"/>
    </location>
</feature>
<feature type="compositionally biased region" description="Low complexity" evidence="2">
    <location>
        <begin position="83"/>
        <end position="100"/>
    </location>
</feature>
<keyword evidence="4" id="KW-1185">Reference proteome</keyword>
<protein>
    <submittedName>
        <fullName evidence="3">Uncharacterized protein</fullName>
    </submittedName>
</protein>
<feature type="compositionally biased region" description="Acidic residues" evidence="2">
    <location>
        <begin position="156"/>
        <end position="178"/>
    </location>
</feature>